<evidence type="ECO:0000256" key="2">
    <source>
        <dbReference type="ARBA" id="ARBA00012146"/>
    </source>
</evidence>
<evidence type="ECO:0000313" key="7">
    <source>
        <dbReference type="Proteomes" id="UP000005707"/>
    </source>
</evidence>
<dbReference type="InParanoid" id="F7PVS3"/>
<keyword evidence="3" id="KW-0479">Metal-binding</keyword>
<dbReference type="SUPFAM" id="SSF50324">
    <property type="entry name" value="Inorganic pyrophosphatase"/>
    <property type="match status" value="1"/>
</dbReference>
<protein>
    <recommendedName>
        <fullName evidence="2">inorganic diphosphatase</fullName>
        <ecNumber evidence="2">3.6.1.1</ecNumber>
    </recommendedName>
</protein>
<dbReference type="EMBL" id="AFNU02000003">
    <property type="protein sequence ID" value="ERJ12755.1"/>
    <property type="molecule type" value="Genomic_DNA"/>
</dbReference>
<dbReference type="RefSeq" id="WP_008825833.1">
    <property type="nucleotide sequence ID" value="NZ_AFNU02000003.1"/>
</dbReference>
<dbReference type="AlphaFoldDB" id="F7PVS3"/>
<dbReference type="eggNOG" id="COG0221">
    <property type="taxonomic scope" value="Bacteria"/>
</dbReference>
<dbReference type="InterPro" id="IPR008162">
    <property type="entry name" value="Pyrophosphatase"/>
</dbReference>
<dbReference type="OrthoDB" id="9798247at2"/>
<gene>
    <name evidence="6" type="primary">ipyr</name>
    <name evidence="6" type="ORF">HLPCO_001095</name>
</gene>
<dbReference type="InterPro" id="IPR036649">
    <property type="entry name" value="Pyrophosphatase_sf"/>
</dbReference>
<comment type="cofactor">
    <cofactor evidence="1">
        <name>Mg(2+)</name>
        <dbReference type="ChEBI" id="CHEBI:18420"/>
    </cofactor>
</comment>
<keyword evidence="7" id="KW-1185">Reference proteome</keyword>
<evidence type="ECO:0000313" key="6">
    <source>
        <dbReference type="EMBL" id="ERJ12755.1"/>
    </source>
</evidence>
<evidence type="ECO:0000256" key="1">
    <source>
        <dbReference type="ARBA" id="ARBA00001946"/>
    </source>
</evidence>
<keyword evidence="4 6" id="KW-0378">Hydrolase</keyword>
<reference evidence="6 7" key="2">
    <citation type="journal article" date="2013" name="PLoS ONE">
        <title>INDIGO - INtegrated Data Warehouse of MIcrobial GenOmes with Examples from the Red Sea Extremophiles.</title>
        <authorList>
            <person name="Alam I."/>
            <person name="Antunes A."/>
            <person name="Kamau A.A."/>
            <person name="Ba Alawi W."/>
            <person name="Kalkatawi M."/>
            <person name="Stingl U."/>
            <person name="Bajic V.B."/>
        </authorList>
    </citation>
    <scope>NUCLEOTIDE SEQUENCE [LARGE SCALE GENOMIC DNA]</scope>
    <source>
        <strain evidence="6 7">SSD-17B</strain>
    </source>
</reference>
<dbReference type="Pfam" id="PF00719">
    <property type="entry name" value="Pyrophosphatase"/>
    <property type="match status" value="1"/>
</dbReference>
<reference evidence="6 7" key="1">
    <citation type="journal article" date="2011" name="J. Bacteriol.">
        <title>Genome sequence of Haloplasma contractile, an unusual contractile bacterium from a deep-sea anoxic brine lake.</title>
        <authorList>
            <person name="Antunes A."/>
            <person name="Alam I."/>
            <person name="El Dorry H."/>
            <person name="Siam R."/>
            <person name="Robertson A."/>
            <person name="Bajic V.B."/>
            <person name="Stingl U."/>
        </authorList>
    </citation>
    <scope>NUCLEOTIDE SEQUENCE [LARGE SCALE GENOMIC DNA]</scope>
    <source>
        <strain evidence="6 7">SSD-17B</strain>
    </source>
</reference>
<dbReference type="GO" id="GO:0006796">
    <property type="term" value="P:phosphate-containing compound metabolic process"/>
    <property type="evidence" value="ECO:0007669"/>
    <property type="project" value="InterPro"/>
</dbReference>
<dbReference type="EC" id="3.6.1.1" evidence="2"/>
<dbReference type="GO" id="GO:0000287">
    <property type="term" value="F:magnesium ion binding"/>
    <property type="evidence" value="ECO:0007669"/>
    <property type="project" value="InterPro"/>
</dbReference>
<comment type="caution">
    <text evidence="6">The sequence shown here is derived from an EMBL/GenBank/DDBJ whole genome shotgun (WGS) entry which is preliminary data.</text>
</comment>
<name>F7PVS3_9MOLU</name>
<keyword evidence="5" id="KW-0460">Magnesium</keyword>
<proteinExistence type="predicted"/>
<dbReference type="GO" id="GO:0005737">
    <property type="term" value="C:cytoplasm"/>
    <property type="evidence" value="ECO:0007669"/>
    <property type="project" value="InterPro"/>
</dbReference>
<dbReference type="Gene3D" id="3.90.80.10">
    <property type="entry name" value="Inorganic pyrophosphatase"/>
    <property type="match status" value="1"/>
</dbReference>
<dbReference type="Proteomes" id="UP000005707">
    <property type="component" value="Unassembled WGS sequence"/>
</dbReference>
<accession>F7PVS3</accession>
<evidence type="ECO:0000256" key="4">
    <source>
        <dbReference type="ARBA" id="ARBA00022801"/>
    </source>
</evidence>
<organism evidence="6 7">
    <name type="scientific">Haloplasma contractile SSD-17B</name>
    <dbReference type="NCBI Taxonomy" id="1033810"/>
    <lineage>
        <taxon>Bacteria</taxon>
        <taxon>Bacillati</taxon>
        <taxon>Mycoplasmatota</taxon>
        <taxon>Mollicutes</taxon>
        <taxon>Haloplasmatales</taxon>
        <taxon>Haloplasmataceae</taxon>
        <taxon>Haloplasma</taxon>
    </lineage>
</organism>
<dbReference type="STRING" id="1033810.HLPCO_001095"/>
<dbReference type="GO" id="GO:0004427">
    <property type="term" value="F:inorganic diphosphate phosphatase activity"/>
    <property type="evidence" value="ECO:0007669"/>
    <property type="project" value="UniProtKB-EC"/>
</dbReference>
<evidence type="ECO:0000256" key="3">
    <source>
        <dbReference type="ARBA" id="ARBA00022723"/>
    </source>
</evidence>
<sequence>MEQYLNFMGKQVTVVMDRPLGSTHPRYNELYYPINYGYIPNTLAEDHREIDAYIVGEFVPLSVYQGIVIAVIVRKNDVENKLVVAKKGNIYSKEQIEALVEFSERFYDHYVIMG</sequence>
<evidence type="ECO:0000256" key="5">
    <source>
        <dbReference type="ARBA" id="ARBA00022842"/>
    </source>
</evidence>